<evidence type="ECO:0000256" key="2">
    <source>
        <dbReference type="ARBA" id="ARBA00013194"/>
    </source>
</evidence>
<feature type="domain" description="PPIase FKBP-type" evidence="8">
    <location>
        <begin position="221"/>
        <end position="323"/>
    </location>
</feature>
<keyword evidence="10" id="KW-1185">Reference proteome</keyword>
<dbReference type="InterPro" id="IPR046357">
    <property type="entry name" value="PPIase_dom_sf"/>
</dbReference>
<evidence type="ECO:0000256" key="4">
    <source>
        <dbReference type="ARBA" id="ARBA00023235"/>
    </source>
</evidence>
<feature type="chain" id="PRO_5045650473" description="peptidylprolyl isomerase" evidence="7">
    <location>
        <begin position="22"/>
        <end position="324"/>
    </location>
</feature>
<dbReference type="InterPro" id="IPR001179">
    <property type="entry name" value="PPIase_FKBP_dom"/>
</dbReference>
<dbReference type="Gene3D" id="3.10.50.40">
    <property type="match status" value="1"/>
</dbReference>
<evidence type="ECO:0000313" key="10">
    <source>
        <dbReference type="Proteomes" id="UP001549257"/>
    </source>
</evidence>
<evidence type="ECO:0000256" key="7">
    <source>
        <dbReference type="SAM" id="SignalP"/>
    </source>
</evidence>
<dbReference type="EC" id="5.2.1.8" evidence="2 5"/>
<dbReference type="EMBL" id="JBEPSJ010000001">
    <property type="protein sequence ID" value="MET4581174.1"/>
    <property type="molecule type" value="Genomic_DNA"/>
</dbReference>
<dbReference type="Proteomes" id="UP001549257">
    <property type="component" value="Unassembled WGS sequence"/>
</dbReference>
<feature type="region of interest" description="Disordered" evidence="6">
    <location>
        <begin position="24"/>
        <end position="44"/>
    </location>
</feature>
<accession>A0ABV2QJF3</accession>
<comment type="caution">
    <text evidence="9">The sequence shown here is derived from an EMBL/GenBank/DDBJ whole genome shotgun (WGS) entry which is preliminary data.</text>
</comment>
<reference evidence="9 10" key="1">
    <citation type="submission" date="2024-06" db="EMBL/GenBank/DDBJ databases">
        <title>Sorghum-associated microbial communities from plants grown in Nebraska, USA.</title>
        <authorList>
            <person name="Schachtman D."/>
        </authorList>
    </citation>
    <scope>NUCLEOTIDE SEQUENCE [LARGE SCALE GENOMIC DNA]</scope>
    <source>
        <strain evidence="9 10">2857</strain>
    </source>
</reference>
<feature type="signal peptide" evidence="7">
    <location>
        <begin position="1"/>
        <end position="21"/>
    </location>
</feature>
<dbReference type="PROSITE" id="PS51257">
    <property type="entry name" value="PROKAR_LIPOPROTEIN"/>
    <property type="match status" value="1"/>
</dbReference>
<name>A0ABV2QJF3_9MICO</name>
<evidence type="ECO:0000256" key="3">
    <source>
        <dbReference type="ARBA" id="ARBA00023110"/>
    </source>
</evidence>
<evidence type="ECO:0000256" key="5">
    <source>
        <dbReference type="PROSITE-ProRule" id="PRU00277"/>
    </source>
</evidence>
<dbReference type="PROSITE" id="PS50059">
    <property type="entry name" value="FKBP_PPIASE"/>
    <property type="match status" value="1"/>
</dbReference>
<evidence type="ECO:0000313" key="9">
    <source>
        <dbReference type="EMBL" id="MET4581174.1"/>
    </source>
</evidence>
<keyword evidence="3 5" id="KW-0697">Rotamase</keyword>
<comment type="catalytic activity">
    <reaction evidence="1 5">
        <text>[protein]-peptidylproline (omega=180) = [protein]-peptidylproline (omega=0)</text>
        <dbReference type="Rhea" id="RHEA:16237"/>
        <dbReference type="Rhea" id="RHEA-COMP:10747"/>
        <dbReference type="Rhea" id="RHEA-COMP:10748"/>
        <dbReference type="ChEBI" id="CHEBI:83833"/>
        <dbReference type="ChEBI" id="CHEBI:83834"/>
        <dbReference type="EC" id="5.2.1.8"/>
    </reaction>
</comment>
<dbReference type="RefSeq" id="WP_354023362.1">
    <property type="nucleotide sequence ID" value="NZ_JBEPSJ010000001.1"/>
</dbReference>
<evidence type="ECO:0000256" key="6">
    <source>
        <dbReference type="SAM" id="MobiDB-lite"/>
    </source>
</evidence>
<evidence type="ECO:0000256" key="1">
    <source>
        <dbReference type="ARBA" id="ARBA00000971"/>
    </source>
</evidence>
<organism evidence="9 10">
    <name type="scientific">Conyzicola nivalis</name>
    <dbReference type="NCBI Taxonomy" id="1477021"/>
    <lineage>
        <taxon>Bacteria</taxon>
        <taxon>Bacillati</taxon>
        <taxon>Actinomycetota</taxon>
        <taxon>Actinomycetes</taxon>
        <taxon>Micrococcales</taxon>
        <taxon>Microbacteriaceae</taxon>
        <taxon>Conyzicola</taxon>
    </lineage>
</organism>
<keyword evidence="7" id="KW-0732">Signal</keyword>
<dbReference type="SUPFAM" id="SSF54534">
    <property type="entry name" value="FKBP-like"/>
    <property type="match status" value="1"/>
</dbReference>
<proteinExistence type="predicted"/>
<protein>
    <recommendedName>
        <fullName evidence="2 5">peptidylprolyl isomerase</fullName>
        <ecNumber evidence="2 5">5.2.1.8</ecNumber>
    </recommendedName>
</protein>
<evidence type="ECO:0000259" key="8">
    <source>
        <dbReference type="PROSITE" id="PS50059"/>
    </source>
</evidence>
<keyword evidence="4 5" id="KW-0413">Isomerase</keyword>
<gene>
    <name evidence="9" type="ORF">ABIE21_000664</name>
</gene>
<sequence>MRTLTAAIITVGLVASLSACATSGPSGSCEPTSKPGDASSLITAKGEPGDLPAVSFPTPLITRGLEVSTIDQGDGDTLYDGEIADFHLTVVSAETADIIPITSIEPDSILRRTVGDDTDEFGSILECASVGDRLGVTATAESIGFSGGGLAPDDTIVLIVDVVRSFMGRATGVPQLAVNGMPAIALAPSGQPGVTIPTADAPSELQIATTILGDGDTVEKEDAVVAHVTRLLWSTRDVIDTTWLTAEHSSVPTTLFMSPDATGGSAGGVLPGLEKAMVGATVGSQLVVVIPPGEDGFEEGSTLPAGVTAEDTLVYVVDILGIQD</sequence>